<dbReference type="PANTHER" id="PTHR11472:SF34">
    <property type="entry name" value="REGULATOR OF TELOMERE ELONGATION HELICASE 1"/>
    <property type="match status" value="1"/>
</dbReference>
<evidence type="ECO:0000256" key="4">
    <source>
        <dbReference type="ARBA" id="ARBA00038058"/>
    </source>
</evidence>
<evidence type="ECO:0000259" key="6">
    <source>
        <dbReference type="PROSITE" id="PS51193"/>
    </source>
</evidence>
<accession>A0ABY8MF79</accession>
<dbReference type="SMART" id="SM00487">
    <property type="entry name" value="DEXDc"/>
    <property type="match status" value="1"/>
</dbReference>
<evidence type="ECO:0000256" key="3">
    <source>
        <dbReference type="ARBA" id="ARBA00022840"/>
    </source>
</evidence>
<dbReference type="SMART" id="SM00491">
    <property type="entry name" value="HELICc2"/>
    <property type="match status" value="1"/>
</dbReference>
<feature type="region of interest" description="Disordered" evidence="5">
    <location>
        <begin position="46"/>
        <end position="78"/>
    </location>
</feature>
<dbReference type="PROSITE" id="PS01302">
    <property type="entry name" value="UPF0758"/>
    <property type="match status" value="1"/>
</dbReference>
<dbReference type="InterPro" id="IPR014013">
    <property type="entry name" value="Helic_SF1/SF2_ATP-bd_DinG/Rad3"/>
</dbReference>
<dbReference type="SUPFAM" id="SSF52540">
    <property type="entry name" value="P-loop containing nucleoside triphosphate hydrolases"/>
    <property type="match status" value="1"/>
</dbReference>
<dbReference type="InterPro" id="IPR014001">
    <property type="entry name" value="Helicase_ATP-bd"/>
</dbReference>
<dbReference type="InterPro" id="IPR020891">
    <property type="entry name" value="UPF0758_CS"/>
</dbReference>
<sequence length="978" mass="110350">MAKLRPALNDIEALLSSAVREQMTEDIAANDGGEVLWWGRLCTKPARPASHGKPNDERNDGRGNKQNHEHRDNQDKADSEFQVDFVEAAACGNEDSVLAHFPYMERGDVVLHNHPSGGVQPSDADLAVAGELAMQGIGFYIVNNQLTRICVVAKPVPERREQPLDLEQISDLLGTNGSLAQKAKKEGLEYEERQAQQELLRLVGSGFNQSKIVVAEGGTGIGKSFAYLLPAAFWAVRNKQRVVVSTATINLQQQLIEKDIPLIREISGLSDLQAQLVKGRSNYLCLRRLKQAEEEETSSLGLETEKSPSGLFATELADISQWADTTEDGSLSDLSFRPQSGVWNQVCGEGDNCLGLRCEFHEKCFIIHARRRAAAAHILVVNHHLLFADLELRAAGDFGYEKTAVLPPYRHTVLDEAHNIERSAQSFFSKTLSQFSAQRSLRRLYLRRKNRERGIWARLRRYAELEIGCNTDGTDGSDNQAELPDIPGCSDGLELALTELGGAAGRVMEAAAQGGPEARRSNSLRIPKQWQNLAPAVAETLDGQLWPQLKRVDMAFQTLLRAMRQVFELLENVLQGEEQKLLLEWRQLSRRLEGLRDVVSHWLGWQGSDIDTIAEKQEEETERVFWLERHRRGGRSSGDGPQYYYRLVSTQINIGSLMRQFLYRPMHSVILVSATLTVRGRFDYWFSRVGLDKPEAQETQEAPKIEAAEETLKTLEPSTSEEPGQPQNPKPNHQDRKKSRETDEEERGETDDERLTASVYASPFDYHNRVHLLLATDAPNPAMGRDFETYVSRFAREALETMGGRSLLLFTSYAAMNKCYEFLQDTGNFDILRQGEDDSARLLQRFKDEEGLSLLATDSFWEGVDAPGRTLMQLLLCRLPFRAPDDPIVAAHTEYLEQRGENAFFQYSLPEAILRFRQGFGRLMRLRSDQGLVAVMDPRIVSKRYGRDFLHSLPSTQVLRGDFSTLQNYIRQYAENQL</sequence>
<feature type="compositionally biased region" description="Basic and acidic residues" evidence="5">
    <location>
        <begin position="732"/>
        <end position="741"/>
    </location>
</feature>
<comment type="similarity">
    <text evidence="4">Belongs to the helicase family. DinG subfamily.</text>
</comment>
<keyword evidence="3" id="KW-0067">ATP-binding</keyword>
<dbReference type="PROSITE" id="PS51193">
    <property type="entry name" value="HELICASE_ATP_BIND_2"/>
    <property type="match status" value="1"/>
</dbReference>
<keyword evidence="8" id="KW-1185">Reference proteome</keyword>
<keyword evidence="1" id="KW-0547">Nucleotide-binding</keyword>
<organism evidence="7 8">
    <name type="scientific">Candidatus Haliotispira prima</name>
    <dbReference type="NCBI Taxonomy" id="3034016"/>
    <lineage>
        <taxon>Bacteria</taxon>
        <taxon>Pseudomonadati</taxon>
        <taxon>Spirochaetota</taxon>
        <taxon>Spirochaetia</taxon>
        <taxon>Spirochaetales</taxon>
        <taxon>Spirochaetaceae</taxon>
        <taxon>Candidatus Haliotispira</taxon>
    </lineage>
</organism>
<proteinExistence type="inferred from homology"/>
<feature type="domain" description="Helicase ATP-binding" evidence="6">
    <location>
        <begin position="182"/>
        <end position="466"/>
    </location>
</feature>
<feature type="compositionally biased region" description="Acidic residues" evidence="5">
    <location>
        <begin position="742"/>
        <end position="752"/>
    </location>
</feature>
<evidence type="ECO:0000313" key="8">
    <source>
        <dbReference type="Proteomes" id="UP001228690"/>
    </source>
</evidence>
<name>A0ABY8MF79_9SPIO</name>
<feature type="compositionally biased region" description="Basic and acidic residues" evidence="5">
    <location>
        <begin position="53"/>
        <end position="78"/>
    </location>
</feature>
<dbReference type="InterPro" id="IPR045028">
    <property type="entry name" value="DinG/Rad3-like"/>
</dbReference>
<keyword evidence="2" id="KW-0378">Hydrolase</keyword>
<dbReference type="EMBL" id="CP123443">
    <property type="protein sequence ID" value="WGK68627.1"/>
    <property type="molecule type" value="Genomic_DNA"/>
</dbReference>
<dbReference type="Pfam" id="PF13307">
    <property type="entry name" value="Helicase_C_2"/>
    <property type="match status" value="1"/>
</dbReference>
<evidence type="ECO:0000256" key="2">
    <source>
        <dbReference type="ARBA" id="ARBA00022801"/>
    </source>
</evidence>
<dbReference type="RefSeq" id="WP_326926813.1">
    <property type="nucleotide sequence ID" value="NZ_CP123443.1"/>
</dbReference>
<feature type="compositionally biased region" description="Polar residues" evidence="5">
    <location>
        <begin position="716"/>
        <end position="731"/>
    </location>
</feature>
<dbReference type="PANTHER" id="PTHR11472">
    <property type="entry name" value="DNA REPAIR DEAD HELICASE RAD3/XP-D SUBFAMILY MEMBER"/>
    <property type="match status" value="1"/>
</dbReference>
<evidence type="ECO:0000256" key="5">
    <source>
        <dbReference type="SAM" id="MobiDB-lite"/>
    </source>
</evidence>
<dbReference type="InterPro" id="IPR027417">
    <property type="entry name" value="P-loop_NTPase"/>
</dbReference>
<reference evidence="7 8" key="1">
    <citation type="submission" date="2023-04" db="EMBL/GenBank/DDBJ databases">
        <title>Spirochaete genome identified in red abalone sample constitutes a novel genus.</title>
        <authorList>
            <person name="Sharma S.P."/>
            <person name="Purcell C.M."/>
            <person name="Hyde J.R."/>
            <person name="Severin A.J."/>
        </authorList>
    </citation>
    <scope>NUCLEOTIDE SEQUENCE [LARGE SCALE GENOMIC DNA]</scope>
    <source>
        <strain evidence="7 8">SP-2023</strain>
    </source>
</reference>
<dbReference type="InterPro" id="IPR006555">
    <property type="entry name" value="ATP-dep_Helicase_C"/>
</dbReference>
<feature type="region of interest" description="Disordered" evidence="5">
    <location>
        <begin position="715"/>
        <end position="756"/>
    </location>
</feature>
<gene>
    <name evidence="7" type="ORF">P0082_09065</name>
</gene>
<protein>
    <submittedName>
        <fullName evidence="7">Helicase C-terminal domain-containing protein</fullName>
    </submittedName>
</protein>
<evidence type="ECO:0000256" key="1">
    <source>
        <dbReference type="ARBA" id="ARBA00022741"/>
    </source>
</evidence>
<dbReference type="Proteomes" id="UP001228690">
    <property type="component" value="Chromosome"/>
</dbReference>
<dbReference type="GO" id="GO:0004386">
    <property type="term" value="F:helicase activity"/>
    <property type="evidence" value="ECO:0007669"/>
    <property type="project" value="UniProtKB-KW"/>
</dbReference>
<keyword evidence="7" id="KW-0347">Helicase</keyword>
<evidence type="ECO:0000313" key="7">
    <source>
        <dbReference type="EMBL" id="WGK68627.1"/>
    </source>
</evidence>
<dbReference type="Gene3D" id="3.40.50.300">
    <property type="entry name" value="P-loop containing nucleotide triphosphate hydrolases"/>
    <property type="match status" value="2"/>
</dbReference>